<dbReference type="SUPFAM" id="SSF50475">
    <property type="entry name" value="FMN-binding split barrel"/>
    <property type="match status" value="1"/>
</dbReference>
<dbReference type="PANTHER" id="PTHR13343:SF29">
    <property type="entry name" value="PYRIDOXAMINE 5'-PHOSPHATE OXIDASE FAMILY PROTEIN"/>
    <property type="match status" value="1"/>
</dbReference>
<name>A0AAQ3JS31_9LILI</name>
<accession>A0AAQ3JS31</accession>
<dbReference type="Proteomes" id="UP001327560">
    <property type="component" value="Chromosome 1"/>
</dbReference>
<dbReference type="Pfam" id="PF13883">
    <property type="entry name" value="CREG_beta-barrel"/>
    <property type="match status" value="1"/>
</dbReference>
<reference evidence="2 3" key="1">
    <citation type="submission" date="2023-10" db="EMBL/GenBank/DDBJ databases">
        <title>Chromosome-scale genome assembly provides insights into flower coloration mechanisms of Canna indica.</title>
        <authorList>
            <person name="Li C."/>
        </authorList>
    </citation>
    <scope>NUCLEOTIDE SEQUENCE [LARGE SCALE GENOMIC DNA]</scope>
    <source>
        <tissue evidence="2">Flower</tissue>
    </source>
</reference>
<dbReference type="PANTHER" id="PTHR13343">
    <property type="entry name" value="CREG1 PROTEIN"/>
    <property type="match status" value="1"/>
</dbReference>
<evidence type="ECO:0000313" key="3">
    <source>
        <dbReference type="Proteomes" id="UP001327560"/>
    </source>
</evidence>
<keyword evidence="3" id="KW-1185">Reference proteome</keyword>
<dbReference type="InterPro" id="IPR012349">
    <property type="entry name" value="Split_barrel_FMN-bd"/>
</dbReference>
<dbReference type="AlphaFoldDB" id="A0AAQ3JS31"/>
<protein>
    <recommendedName>
        <fullName evidence="1">CREG-like beta-barrel domain-containing protein</fullName>
    </recommendedName>
</protein>
<sequence>MACLCCSSNILSGRIEASPCRLPTSSFLVKAPTLRVCWNGGRENIVSGSMLPSHRRCGRRWQVTAQESSGGIGENNVAPSIGLTVSISNSSASSEIVSVQNSVYKSSFSEKLEIVSPIAVGSGVVASKPGLFRMPISSGVQSATYTHGLPPPALAVRNLMEQATFGQLCTVTSEMHHHRAGYPVGSLVDFSPDSMGHPIFSLSPLAIHTRNLLSNPKCSLVVQIPGWSSLSNARVTIFGDVFPLAADLQDWAHQQFVSKQQQRASQKWGNFHYYRMQNISDIYFVGGFGTVEWVDVKEYEGLKPDKIAAESGEENLKELNAIFSKRIKDVLSTEAEIDDAVFVSVDSKGTDVRVREGAQFNIQRISFGKENDVLTLDEAKAALEKIINRSIRSKPTKGN</sequence>
<evidence type="ECO:0000259" key="1">
    <source>
        <dbReference type="Pfam" id="PF13883"/>
    </source>
</evidence>
<feature type="domain" description="CREG-like beta-barrel" evidence="1">
    <location>
        <begin position="156"/>
        <end position="299"/>
    </location>
</feature>
<organism evidence="2 3">
    <name type="scientific">Canna indica</name>
    <name type="common">Indian-shot</name>
    <dbReference type="NCBI Taxonomy" id="4628"/>
    <lineage>
        <taxon>Eukaryota</taxon>
        <taxon>Viridiplantae</taxon>
        <taxon>Streptophyta</taxon>
        <taxon>Embryophyta</taxon>
        <taxon>Tracheophyta</taxon>
        <taxon>Spermatophyta</taxon>
        <taxon>Magnoliopsida</taxon>
        <taxon>Liliopsida</taxon>
        <taxon>Zingiberales</taxon>
        <taxon>Cannaceae</taxon>
        <taxon>Canna</taxon>
    </lineage>
</organism>
<dbReference type="Gene3D" id="2.30.110.10">
    <property type="entry name" value="Electron Transport, Fmn-binding Protein, Chain A"/>
    <property type="match status" value="1"/>
</dbReference>
<evidence type="ECO:0000313" key="2">
    <source>
        <dbReference type="EMBL" id="WOK95001.1"/>
    </source>
</evidence>
<proteinExistence type="predicted"/>
<dbReference type="InterPro" id="IPR055343">
    <property type="entry name" value="CREG_beta-barrel"/>
</dbReference>
<dbReference type="EMBL" id="CP136890">
    <property type="protein sequence ID" value="WOK95001.1"/>
    <property type="molecule type" value="Genomic_DNA"/>
</dbReference>
<gene>
    <name evidence="2" type="ORF">Cni_G03706</name>
</gene>
<dbReference type="GO" id="GO:0005737">
    <property type="term" value="C:cytoplasm"/>
    <property type="evidence" value="ECO:0007669"/>
    <property type="project" value="UniProtKB-ARBA"/>
</dbReference>